<dbReference type="PROSITE" id="PS01229">
    <property type="entry name" value="COF_2"/>
    <property type="match status" value="1"/>
</dbReference>
<dbReference type="InterPro" id="IPR006379">
    <property type="entry name" value="HAD-SF_hydro_IIB"/>
</dbReference>
<dbReference type="PRINTS" id="PR00119">
    <property type="entry name" value="CATATPASE"/>
</dbReference>
<dbReference type="SUPFAM" id="SSF56784">
    <property type="entry name" value="HAD-like"/>
    <property type="match status" value="1"/>
</dbReference>
<gene>
    <name evidence="1" type="ORF">AJ85_12690</name>
</gene>
<evidence type="ECO:0000313" key="1">
    <source>
        <dbReference type="EMBL" id="THG90126.1"/>
    </source>
</evidence>
<dbReference type="Gene3D" id="3.40.50.1000">
    <property type="entry name" value="HAD superfamily/HAD-like"/>
    <property type="match status" value="1"/>
</dbReference>
<dbReference type="SFLD" id="SFLDS00003">
    <property type="entry name" value="Haloacid_Dehalogenase"/>
    <property type="match status" value="1"/>
</dbReference>
<dbReference type="PANTHER" id="PTHR10000:SF55">
    <property type="entry name" value="5-AMINO-6-(5-PHOSPHO-D-RIBITYLAMINO)URACIL PHOSPHATASE YCSE"/>
    <property type="match status" value="1"/>
</dbReference>
<dbReference type="GO" id="GO:0000287">
    <property type="term" value="F:magnesium ion binding"/>
    <property type="evidence" value="ECO:0007669"/>
    <property type="project" value="TreeGrafter"/>
</dbReference>
<organism evidence="1 2">
    <name type="scientific">Alkalihalobacillus alcalophilus ATCC 27647 = CGMCC 1.3604</name>
    <dbReference type="NCBI Taxonomy" id="1218173"/>
    <lineage>
        <taxon>Bacteria</taxon>
        <taxon>Bacillati</taxon>
        <taxon>Bacillota</taxon>
        <taxon>Bacilli</taxon>
        <taxon>Bacillales</taxon>
        <taxon>Bacillaceae</taxon>
        <taxon>Alkalihalobacillus</taxon>
    </lineage>
</organism>
<dbReference type="InterPro" id="IPR023214">
    <property type="entry name" value="HAD_sf"/>
</dbReference>
<dbReference type="PROSITE" id="PS01228">
    <property type="entry name" value="COF_1"/>
    <property type="match status" value="1"/>
</dbReference>
<dbReference type="NCBIfam" id="TIGR01484">
    <property type="entry name" value="HAD-SF-IIB"/>
    <property type="match status" value="1"/>
</dbReference>
<sequence>MTERAIIVERNKKIQLIALDMDGTLLNSDHEISEGNQKAIQAAKELGVHIILSTGRSLLTSKEYKEALKLDSYHITVNGSEIWNPAGDIMERATLTHEDIEHLYGLMNTHSTNYWAVTEHKVWRNEFPEQSSDHSWLKFGFHFENEEVRDALLEELNKRGGYEISNSHPLNLEVNKIGINKANAIKKVCEKLGITMDEVMACGDSLNDLAMIKEAGYGIAMGNAQDIVKEAADWVTSSNNEDGVAKAIEQFVLSK</sequence>
<dbReference type="PANTHER" id="PTHR10000">
    <property type="entry name" value="PHOSPHOSERINE PHOSPHATASE"/>
    <property type="match status" value="1"/>
</dbReference>
<dbReference type="GO" id="GO:0016791">
    <property type="term" value="F:phosphatase activity"/>
    <property type="evidence" value="ECO:0007669"/>
    <property type="project" value="TreeGrafter"/>
</dbReference>
<dbReference type="EMBL" id="JALP01000172">
    <property type="protein sequence ID" value="THG90126.1"/>
    <property type="molecule type" value="Genomic_DNA"/>
</dbReference>
<dbReference type="GO" id="GO:0005829">
    <property type="term" value="C:cytosol"/>
    <property type="evidence" value="ECO:0007669"/>
    <property type="project" value="TreeGrafter"/>
</dbReference>
<name>A0A4S4JXZ0_ALKAL</name>
<dbReference type="OrthoDB" id="9781413at2"/>
<comment type="caution">
    <text evidence="1">The sequence shown here is derived from an EMBL/GenBank/DDBJ whole genome shotgun (WGS) entry which is preliminary data.</text>
</comment>
<proteinExistence type="predicted"/>
<reference evidence="1 2" key="1">
    <citation type="submission" date="2014-01" db="EMBL/GenBank/DDBJ databases">
        <title>Draft genome sequencing of Bacillus alcalophilus CGMCC 1.3604.</title>
        <authorList>
            <person name="Yang J."/>
            <person name="Diao L."/>
            <person name="Yang S."/>
        </authorList>
    </citation>
    <scope>NUCLEOTIDE SEQUENCE [LARGE SCALE GENOMIC DNA]</scope>
    <source>
        <strain evidence="1 2">CGMCC 1.3604</strain>
    </source>
</reference>
<evidence type="ECO:0008006" key="3">
    <source>
        <dbReference type="Google" id="ProtNLM"/>
    </source>
</evidence>
<accession>A0A4S4JXZ0</accession>
<dbReference type="Gene3D" id="3.90.1070.10">
    <property type="match status" value="1"/>
</dbReference>
<dbReference type="InterPro" id="IPR036412">
    <property type="entry name" value="HAD-like_sf"/>
</dbReference>
<dbReference type="CDD" id="cd07516">
    <property type="entry name" value="HAD_Pase"/>
    <property type="match status" value="1"/>
</dbReference>
<dbReference type="Proteomes" id="UP000297014">
    <property type="component" value="Unassembled WGS sequence"/>
</dbReference>
<protein>
    <recommendedName>
        <fullName evidence="3">Phosphoglycolate phosphatase</fullName>
    </recommendedName>
</protein>
<dbReference type="SFLD" id="SFLDG01144">
    <property type="entry name" value="C2.B.4:_PGP_Like"/>
    <property type="match status" value="1"/>
</dbReference>
<dbReference type="SFLD" id="SFLDG01140">
    <property type="entry name" value="C2.B:_Phosphomannomutase_and_P"/>
    <property type="match status" value="1"/>
</dbReference>
<evidence type="ECO:0000313" key="2">
    <source>
        <dbReference type="Proteomes" id="UP000297014"/>
    </source>
</evidence>
<dbReference type="AlphaFoldDB" id="A0A4S4JXZ0"/>
<dbReference type="Pfam" id="PF08282">
    <property type="entry name" value="Hydrolase_3"/>
    <property type="match status" value="1"/>
</dbReference>